<name>A0A0L6CPD0_9MICO</name>
<dbReference type="OrthoDB" id="4618973at2"/>
<gene>
    <name evidence="2" type="ORF">VV01_18460</name>
</gene>
<evidence type="ECO:0000313" key="3">
    <source>
        <dbReference type="Proteomes" id="UP000037397"/>
    </source>
</evidence>
<dbReference type="Gene3D" id="3.30.530.20">
    <property type="match status" value="1"/>
</dbReference>
<dbReference type="InterPro" id="IPR019587">
    <property type="entry name" value="Polyketide_cyclase/dehydratase"/>
</dbReference>
<proteinExistence type="predicted"/>
<dbReference type="Pfam" id="PF10604">
    <property type="entry name" value="Polyketide_cyc2"/>
    <property type="match status" value="1"/>
</dbReference>
<evidence type="ECO:0000313" key="2">
    <source>
        <dbReference type="EMBL" id="KNX39587.1"/>
    </source>
</evidence>
<dbReference type="STRING" id="1631356.VV01_18460"/>
<dbReference type="RefSeq" id="WP_050672022.1">
    <property type="nucleotide sequence ID" value="NZ_LAIR01000002.1"/>
</dbReference>
<keyword evidence="3" id="KW-1185">Reference proteome</keyword>
<comment type="caution">
    <text evidence="2">The sequence shown here is derived from an EMBL/GenBank/DDBJ whole genome shotgun (WGS) entry which is preliminary data.</text>
</comment>
<protein>
    <submittedName>
        <fullName evidence="2">Polyketide cyclase</fullName>
    </submittedName>
</protein>
<dbReference type="PATRIC" id="fig|1631356.3.peg.3682"/>
<evidence type="ECO:0000256" key="1">
    <source>
        <dbReference type="SAM" id="MobiDB-lite"/>
    </source>
</evidence>
<accession>A0A0L6CPD0</accession>
<feature type="region of interest" description="Disordered" evidence="1">
    <location>
        <begin position="32"/>
        <end position="53"/>
    </location>
</feature>
<dbReference type="Proteomes" id="UP000037397">
    <property type="component" value="Unassembled WGS sequence"/>
</dbReference>
<sequence length="165" mass="18625">MPRPMRVSDSIEIAAEPAAIYREIADPSNMRRWSPENLGTRDDARGPLSVGDEFVGRNRRGPARWSTSCTVTAADPGERFAFRVHKIGVVRPLLKAPIATWEYTFEEVGPGRTKVTETWQDDRASWPDARAARFDKVVTGGRRFHEFQAGNIRRTLARLKSDLES</sequence>
<dbReference type="CDD" id="cd07812">
    <property type="entry name" value="SRPBCC"/>
    <property type="match status" value="1"/>
</dbReference>
<dbReference type="InterPro" id="IPR023393">
    <property type="entry name" value="START-like_dom_sf"/>
</dbReference>
<dbReference type="EMBL" id="LAIR01000002">
    <property type="protein sequence ID" value="KNX39587.1"/>
    <property type="molecule type" value="Genomic_DNA"/>
</dbReference>
<dbReference type="AlphaFoldDB" id="A0A0L6CPD0"/>
<dbReference type="SUPFAM" id="SSF55961">
    <property type="entry name" value="Bet v1-like"/>
    <property type="match status" value="1"/>
</dbReference>
<reference evidence="3" key="1">
    <citation type="submission" date="2015-03" db="EMBL/GenBank/DDBJ databases">
        <title>Luteipulveratus halotolerans sp. nov., a novel actinobacterium (Dermacoccaceae) from Sarawak, Malaysia.</title>
        <authorList>
            <person name="Juboi H."/>
            <person name="Basik A."/>
            <person name="Shamsul S.S."/>
            <person name="Arnold P."/>
            <person name="Schmitt E.K."/>
            <person name="Sanglier J.-J."/>
            <person name="Yeo T."/>
        </authorList>
    </citation>
    <scope>NUCLEOTIDE SEQUENCE [LARGE SCALE GENOMIC DNA]</scope>
    <source>
        <strain evidence="3">C296001</strain>
    </source>
</reference>
<organism evidence="2 3">
    <name type="scientific">Luteipulveratus halotolerans</name>
    <dbReference type="NCBI Taxonomy" id="1631356"/>
    <lineage>
        <taxon>Bacteria</taxon>
        <taxon>Bacillati</taxon>
        <taxon>Actinomycetota</taxon>
        <taxon>Actinomycetes</taxon>
        <taxon>Micrococcales</taxon>
        <taxon>Dermacoccaceae</taxon>
        <taxon>Luteipulveratus</taxon>
    </lineage>
</organism>